<evidence type="ECO:0000259" key="11">
    <source>
        <dbReference type="PROSITE" id="PS51846"/>
    </source>
</evidence>
<evidence type="ECO:0000256" key="7">
    <source>
        <dbReference type="PROSITE-ProRule" id="PRU00703"/>
    </source>
</evidence>
<dbReference type="CDD" id="cd04590">
    <property type="entry name" value="CBS_pair_CorC_HlyC_assoc"/>
    <property type="match status" value="1"/>
</dbReference>
<evidence type="ECO:0000313" key="13">
    <source>
        <dbReference type="Proteomes" id="UP000535437"/>
    </source>
</evidence>
<dbReference type="InterPro" id="IPR044751">
    <property type="entry name" value="Ion_transp-like_CBS"/>
</dbReference>
<evidence type="ECO:0000259" key="10">
    <source>
        <dbReference type="PROSITE" id="PS51371"/>
    </source>
</evidence>
<keyword evidence="13" id="KW-1185">Reference proteome</keyword>
<evidence type="ECO:0000256" key="5">
    <source>
        <dbReference type="ARBA" id="ARBA00022989"/>
    </source>
</evidence>
<dbReference type="Gene3D" id="3.10.580.10">
    <property type="entry name" value="CBS-domain"/>
    <property type="match status" value="1"/>
</dbReference>
<dbReference type="PROSITE" id="PS51371">
    <property type="entry name" value="CBS"/>
    <property type="match status" value="1"/>
</dbReference>
<gene>
    <name evidence="12" type="ORF">HNR09_002625</name>
</gene>
<dbReference type="PANTHER" id="PTHR43099">
    <property type="entry name" value="UPF0053 PROTEIN YRKA"/>
    <property type="match status" value="1"/>
</dbReference>
<proteinExistence type="predicted"/>
<dbReference type="GO" id="GO:0005886">
    <property type="term" value="C:plasma membrane"/>
    <property type="evidence" value="ECO:0007669"/>
    <property type="project" value="UniProtKB-SubCell"/>
</dbReference>
<dbReference type="SMART" id="SM00116">
    <property type="entry name" value="CBS"/>
    <property type="match status" value="1"/>
</dbReference>
<evidence type="ECO:0000256" key="9">
    <source>
        <dbReference type="SAM" id="Phobius"/>
    </source>
</evidence>
<evidence type="ECO:0000313" key="12">
    <source>
        <dbReference type="EMBL" id="NYJ79214.1"/>
    </source>
</evidence>
<keyword evidence="4" id="KW-0677">Repeat</keyword>
<dbReference type="Proteomes" id="UP000535437">
    <property type="component" value="Unassembled WGS sequence"/>
</dbReference>
<feature type="transmembrane region" description="Helical" evidence="9">
    <location>
        <begin position="6"/>
        <end position="29"/>
    </location>
</feature>
<keyword evidence="7" id="KW-0129">CBS domain</keyword>
<dbReference type="Pfam" id="PF00571">
    <property type="entry name" value="CBS"/>
    <property type="match status" value="1"/>
</dbReference>
<evidence type="ECO:0000256" key="2">
    <source>
        <dbReference type="ARBA" id="ARBA00022475"/>
    </source>
</evidence>
<evidence type="ECO:0000256" key="1">
    <source>
        <dbReference type="ARBA" id="ARBA00004651"/>
    </source>
</evidence>
<feature type="transmembrane region" description="Helical" evidence="9">
    <location>
        <begin position="60"/>
        <end position="78"/>
    </location>
</feature>
<evidence type="ECO:0000256" key="3">
    <source>
        <dbReference type="ARBA" id="ARBA00022692"/>
    </source>
</evidence>
<dbReference type="InterPro" id="IPR000644">
    <property type="entry name" value="CBS_dom"/>
</dbReference>
<dbReference type="Pfam" id="PF01595">
    <property type="entry name" value="CNNM"/>
    <property type="match status" value="1"/>
</dbReference>
<name>A0A7Z0GNE2_9MICC</name>
<accession>A0A7Z0GNE2</accession>
<dbReference type="RefSeq" id="WP_179542466.1">
    <property type="nucleotide sequence ID" value="NZ_BAAALL010000001.1"/>
</dbReference>
<keyword evidence="5 8" id="KW-1133">Transmembrane helix</keyword>
<dbReference type="InterPro" id="IPR002550">
    <property type="entry name" value="CNNM"/>
</dbReference>
<dbReference type="AlphaFoldDB" id="A0A7Z0GNE2"/>
<reference evidence="12 13" key="1">
    <citation type="submission" date="2020-07" db="EMBL/GenBank/DDBJ databases">
        <title>Sequencing the genomes of 1000 actinobacteria strains.</title>
        <authorList>
            <person name="Klenk H.-P."/>
        </authorList>
    </citation>
    <scope>NUCLEOTIDE SEQUENCE [LARGE SCALE GENOMIC DNA]</scope>
    <source>
        <strain evidence="12 13">DSM 15475</strain>
    </source>
</reference>
<keyword evidence="6 8" id="KW-0472">Membrane</keyword>
<keyword evidence="2" id="KW-1003">Cell membrane</keyword>
<dbReference type="InterPro" id="IPR046342">
    <property type="entry name" value="CBS_dom_sf"/>
</dbReference>
<evidence type="ECO:0000256" key="6">
    <source>
        <dbReference type="ARBA" id="ARBA00023136"/>
    </source>
</evidence>
<sequence>MMADVMGIVWLVVLLAGNAFFVAGEFAVMSARRSQIEPKAEAGSTAARTALYAMEHVSQMLAIAQLGITVCSLLILQVSEPAIHHLLTEPLTMVGLNATAASVTAFLVALALVSFLHVTLGEMVPKNFAVSVADRAVLMLAPPMVVLYKVLKPVILLLNHAANAVLRLFRVTPRDEVVSTFTLEEMQSIVAESTRGGTVHDDAGVIAGALEFGDYTADSVMVPVEDVVTVPGGVTPRQVEKAVGRTGFSRFVVLDEEGALAGYVHLKDVMSLPESQVGEPIPVTAVRSLGNMACEDEIEDCLAQMQRTGSHLARVIDAEGVTRGILFLEDVLEVLVGEIHDATQAQDSRRRHRVGEEA</sequence>
<organism evidence="12 13">
    <name type="scientific">Nesterenkonia xinjiangensis</name>
    <dbReference type="NCBI Taxonomy" id="225327"/>
    <lineage>
        <taxon>Bacteria</taxon>
        <taxon>Bacillati</taxon>
        <taxon>Actinomycetota</taxon>
        <taxon>Actinomycetes</taxon>
        <taxon>Micrococcales</taxon>
        <taxon>Micrococcaceae</taxon>
        <taxon>Nesterenkonia</taxon>
    </lineage>
</organism>
<dbReference type="PANTHER" id="PTHR43099:SF5">
    <property type="entry name" value="HLYC_CORC FAMILY TRANSPORTER"/>
    <property type="match status" value="1"/>
</dbReference>
<feature type="domain" description="CNNM transmembrane" evidence="11">
    <location>
        <begin position="1"/>
        <end position="202"/>
    </location>
</feature>
<evidence type="ECO:0000256" key="8">
    <source>
        <dbReference type="PROSITE-ProRule" id="PRU01193"/>
    </source>
</evidence>
<evidence type="ECO:0000256" key="4">
    <source>
        <dbReference type="ARBA" id="ARBA00022737"/>
    </source>
</evidence>
<comment type="caution">
    <text evidence="12">The sequence shown here is derived from an EMBL/GenBank/DDBJ whole genome shotgun (WGS) entry which is preliminary data.</text>
</comment>
<feature type="transmembrane region" description="Helical" evidence="9">
    <location>
        <begin position="98"/>
        <end position="120"/>
    </location>
</feature>
<dbReference type="InterPro" id="IPR051676">
    <property type="entry name" value="UPF0053_domain"/>
</dbReference>
<keyword evidence="3 8" id="KW-0812">Transmembrane</keyword>
<dbReference type="SUPFAM" id="SSF54631">
    <property type="entry name" value="CBS-domain pair"/>
    <property type="match status" value="1"/>
</dbReference>
<feature type="domain" description="CBS" evidence="10">
    <location>
        <begin position="221"/>
        <end position="283"/>
    </location>
</feature>
<comment type="subcellular location">
    <subcellularLocation>
        <location evidence="1">Cell membrane</location>
        <topology evidence="1">Multi-pass membrane protein</topology>
    </subcellularLocation>
</comment>
<dbReference type="EMBL" id="JACCFY010000001">
    <property type="protein sequence ID" value="NYJ79214.1"/>
    <property type="molecule type" value="Genomic_DNA"/>
</dbReference>
<dbReference type="PROSITE" id="PS51846">
    <property type="entry name" value="CNNM"/>
    <property type="match status" value="1"/>
</dbReference>
<feature type="transmembrane region" description="Helical" evidence="9">
    <location>
        <begin position="132"/>
        <end position="151"/>
    </location>
</feature>
<protein>
    <submittedName>
        <fullName evidence="12">CBS domain containing-hemolysin-like protein</fullName>
    </submittedName>
</protein>